<dbReference type="GO" id="GO:0005886">
    <property type="term" value="C:plasma membrane"/>
    <property type="evidence" value="ECO:0007669"/>
    <property type="project" value="UniProtKB-SubCell"/>
</dbReference>
<dbReference type="EMBL" id="JAAGSC010000031">
    <property type="protein sequence ID" value="NDY94827.1"/>
    <property type="molecule type" value="Genomic_DNA"/>
</dbReference>
<evidence type="ECO:0000256" key="6">
    <source>
        <dbReference type="ARBA" id="ARBA00022989"/>
    </source>
</evidence>
<protein>
    <recommendedName>
        <fullName evidence="9">TRAP transporter small permease protein</fullName>
    </recommendedName>
</protein>
<feature type="transmembrane region" description="Helical" evidence="9">
    <location>
        <begin position="97"/>
        <end position="118"/>
    </location>
</feature>
<comment type="similarity">
    <text evidence="8 9">Belongs to the TRAP transporter small permease family.</text>
</comment>
<evidence type="ECO:0000256" key="9">
    <source>
        <dbReference type="RuleBase" id="RU369079"/>
    </source>
</evidence>
<dbReference type="GO" id="GO:0022857">
    <property type="term" value="F:transmembrane transporter activity"/>
    <property type="evidence" value="ECO:0007669"/>
    <property type="project" value="UniProtKB-UniRule"/>
</dbReference>
<keyword evidence="6 9" id="KW-1133">Transmembrane helix</keyword>
<comment type="caution">
    <text evidence="11">The sequence shown here is derived from an EMBL/GenBank/DDBJ whole genome shotgun (WGS) entry which is preliminary data.</text>
</comment>
<gene>
    <name evidence="11" type="ORF">G3I74_03685</name>
</gene>
<dbReference type="PANTHER" id="PTHR35011">
    <property type="entry name" value="2,3-DIKETO-L-GULONATE TRAP TRANSPORTER SMALL PERMEASE PROTEIN YIAM"/>
    <property type="match status" value="1"/>
</dbReference>
<dbReference type="Proteomes" id="UP000484885">
    <property type="component" value="Unassembled WGS sequence"/>
</dbReference>
<keyword evidence="4 9" id="KW-0997">Cell inner membrane</keyword>
<dbReference type="InterPro" id="IPR055348">
    <property type="entry name" value="DctQ"/>
</dbReference>
<evidence type="ECO:0000256" key="4">
    <source>
        <dbReference type="ARBA" id="ARBA00022519"/>
    </source>
</evidence>
<keyword evidence="12" id="KW-1185">Reference proteome</keyword>
<dbReference type="PANTHER" id="PTHR35011:SF2">
    <property type="entry name" value="2,3-DIKETO-L-GULONATE TRAP TRANSPORTER SMALL PERMEASE PROTEIN YIAM"/>
    <property type="match status" value="1"/>
</dbReference>
<evidence type="ECO:0000256" key="8">
    <source>
        <dbReference type="ARBA" id="ARBA00038436"/>
    </source>
</evidence>
<dbReference type="GO" id="GO:0015740">
    <property type="term" value="P:C4-dicarboxylate transport"/>
    <property type="evidence" value="ECO:0007669"/>
    <property type="project" value="TreeGrafter"/>
</dbReference>
<accession>A0A845UTG8</accession>
<keyword evidence="2 9" id="KW-0813">Transport</keyword>
<comment type="subcellular location">
    <subcellularLocation>
        <location evidence="1 9">Cell inner membrane</location>
        <topology evidence="1 9">Multi-pass membrane protein</topology>
    </subcellularLocation>
</comment>
<keyword evidence="7 9" id="KW-0472">Membrane</keyword>
<keyword evidence="5 9" id="KW-0812">Transmembrane</keyword>
<evidence type="ECO:0000256" key="1">
    <source>
        <dbReference type="ARBA" id="ARBA00004429"/>
    </source>
</evidence>
<dbReference type="AlphaFoldDB" id="A0A845UTG8"/>
<evidence type="ECO:0000259" key="10">
    <source>
        <dbReference type="Pfam" id="PF04290"/>
    </source>
</evidence>
<sequence>MSFSATGLARSLRELDLVLSWLETGLIVCLFGALVVLGLGLLVADATGHFAPGTVRGLIGVVVTWLVMAGCARMTARGEHPAVRLAGVRRAGGRQEVIQVGVSMLCALACLGLAWAGWKFLVLDISLGSSSQAGVPSWAALIAVPVGFAVMTARFLAQAAGAVLKSGWPRSATG</sequence>
<evidence type="ECO:0000256" key="3">
    <source>
        <dbReference type="ARBA" id="ARBA00022475"/>
    </source>
</evidence>
<keyword evidence="3" id="KW-1003">Cell membrane</keyword>
<evidence type="ECO:0000256" key="5">
    <source>
        <dbReference type="ARBA" id="ARBA00022692"/>
    </source>
</evidence>
<evidence type="ECO:0000313" key="11">
    <source>
        <dbReference type="EMBL" id="NDY94827.1"/>
    </source>
</evidence>
<dbReference type="Pfam" id="PF04290">
    <property type="entry name" value="DctQ"/>
    <property type="match status" value="1"/>
</dbReference>
<feature type="transmembrane region" description="Helical" evidence="9">
    <location>
        <begin position="138"/>
        <end position="157"/>
    </location>
</feature>
<feature type="transmembrane region" description="Helical" evidence="9">
    <location>
        <begin position="21"/>
        <end position="43"/>
    </location>
</feature>
<evidence type="ECO:0000256" key="2">
    <source>
        <dbReference type="ARBA" id="ARBA00022448"/>
    </source>
</evidence>
<name>A0A845UTG8_9GAMM</name>
<feature type="domain" description="Tripartite ATP-independent periplasmic transporters DctQ component" evidence="10">
    <location>
        <begin position="59"/>
        <end position="162"/>
    </location>
</feature>
<comment type="subunit">
    <text evidence="9">The complex comprises the extracytoplasmic solute receptor protein and the two transmembrane proteins.</text>
</comment>
<dbReference type="InterPro" id="IPR007387">
    <property type="entry name" value="TRAP_DctQ"/>
</dbReference>
<comment type="function">
    <text evidence="9">Part of the tripartite ATP-independent periplasmic (TRAP) transport system.</text>
</comment>
<proteinExistence type="inferred from homology"/>
<dbReference type="RefSeq" id="WP_164210209.1">
    <property type="nucleotide sequence ID" value="NZ_JAAGSC010000031.1"/>
</dbReference>
<evidence type="ECO:0000313" key="12">
    <source>
        <dbReference type="Proteomes" id="UP000484885"/>
    </source>
</evidence>
<organism evidence="11 12">
    <name type="scientific">Wenzhouxiangella limi</name>
    <dbReference type="NCBI Taxonomy" id="2707351"/>
    <lineage>
        <taxon>Bacteria</taxon>
        <taxon>Pseudomonadati</taxon>
        <taxon>Pseudomonadota</taxon>
        <taxon>Gammaproteobacteria</taxon>
        <taxon>Chromatiales</taxon>
        <taxon>Wenzhouxiangellaceae</taxon>
        <taxon>Wenzhouxiangella</taxon>
    </lineage>
</organism>
<reference evidence="11 12" key="1">
    <citation type="submission" date="2020-02" db="EMBL/GenBank/DDBJ databases">
        <authorList>
            <person name="Zhang X.-Y."/>
        </authorList>
    </citation>
    <scope>NUCLEOTIDE SEQUENCE [LARGE SCALE GENOMIC DNA]</scope>
    <source>
        <strain evidence="11 12">C33</strain>
    </source>
</reference>
<evidence type="ECO:0000256" key="7">
    <source>
        <dbReference type="ARBA" id="ARBA00023136"/>
    </source>
</evidence>
<feature type="transmembrane region" description="Helical" evidence="9">
    <location>
        <begin position="55"/>
        <end position="76"/>
    </location>
</feature>